<evidence type="ECO:0000313" key="17">
    <source>
        <dbReference type="EMBL" id="ABI56268.1"/>
    </source>
</evidence>
<dbReference type="Proteomes" id="UP000001962">
    <property type="component" value="Chromosome"/>
</dbReference>
<dbReference type="FunFam" id="3.50.50.60:FF:000008">
    <property type="entry name" value="Soluble pyridine nucleotide transhydrogenase"/>
    <property type="match status" value="1"/>
</dbReference>
<dbReference type="Gene3D" id="3.50.50.60">
    <property type="entry name" value="FAD/NAD(P)-binding domain"/>
    <property type="match status" value="2"/>
</dbReference>
<dbReference type="PRINTS" id="PR00368">
    <property type="entry name" value="FADPNR"/>
</dbReference>
<feature type="domain" description="FAD/NAD(P)-binding" evidence="16">
    <location>
        <begin position="11"/>
        <end position="330"/>
    </location>
</feature>
<dbReference type="RefSeq" id="WP_011628663.1">
    <property type="nucleotide sequence ID" value="NC_008340.1"/>
</dbReference>
<dbReference type="InterPro" id="IPR022962">
    <property type="entry name" value="STH_gammaproteobact"/>
</dbReference>
<dbReference type="Pfam" id="PF02852">
    <property type="entry name" value="Pyr_redox_dim"/>
    <property type="match status" value="1"/>
</dbReference>
<dbReference type="OrthoDB" id="9800167at2"/>
<dbReference type="PIRSF" id="PIRSF000350">
    <property type="entry name" value="Mercury_reductase_MerA"/>
    <property type="match status" value="1"/>
</dbReference>
<keyword evidence="8 13" id="KW-0274">FAD</keyword>
<evidence type="ECO:0000256" key="14">
    <source>
        <dbReference type="PIRSR" id="PIRSR000350-3"/>
    </source>
</evidence>
<evidence type="ECO:0000256" key="1">
    <source>
        <dbReference type="ARBA" id="ARBA00002842"/>
    </source>
</evidence>
<dbReference type="InterPro" id="IPR004099">
    <property type="entry name" value="Pyr_nucl-diS_OxRdtase_dimer"/>
</dbReference>
<dbReference type="GO" id="GO:0005829">
    <property type="term" value="C:cytosol"/>
    <property type="evidence" value="ECO:0007669"/>
    <property type="project" value="TreeGrafter"/>
</dbReference>
<evidence type="ECO:0000256" key="12">
    <source>
        <dbReference type="ARBA" id="ARBA00031183"/>
    </source>
</evidence>
<feature type="domain" description="Pyridine nucleotide-disulphide oxidoreductase dimerisation" evidence="15">
    <location>
        <begin position="350"/>
        <end position="461"/>
    </location>
</feature>
<evidence type="ECO:0000256" key="3">
    <source>
        <dbReference type="ARBA" id="ARBA00007532"/>
    </source>
</evidence>
<feature type="binding site" evidence="14">
    <location>
        <position position="315"/>
    </location>
    <ligand>
        <name>FAD</name>
        <dbReference type="ChEBI" id="CHEBI:57692"/>
    </ligand>
</feature>
<dbReference type="InterPro" id="IPR016156">
    <property type="entry name" value="FAD/NAD-linked_Rdtase_dimer_sf"/>
</dbReference>
<evidence type="ECO:0000256" key="10">
    <source>
        <dbReference type="ARBA" id="ARBA00023002"/>
    </source>
</evidence>
<evidence type="ECO:0000256" key="11">
    <source>
        <dbReference type="ARBA" id="ARBA00023027"/>
    </source>
</evidence>
<dbReference type="HOGENOM" id="CLU_016755_0_0_6"/>
<evidence type="ECO:0000256" key="9">
    <source>
        <dbReference type="ARBA" id="ARBA00022857"/>
    </source>
</evidence>
<evidence type="ECO:0000256" key="13">
    <source>
        <dbReference type="HAMAP-Rule" id="MF_00247"/>
    </source>
</evidence>
<dbReference type="EMBL" id="CP000453">
    <property type="protein sequence ID" value="ABI56268.1"/>
    <property type="molecule type" value="Genomic_DNA"/>
</dbReference>
<dbReference type="Pfam" id="PF07992">
    <property type="entry name" value="Pyr_redox_2"/>
    <property type="match status" value="1"/>
</dbReference>
<accession>Q0AA69</accession>
<feature type="binding site" evidence="14">
    <location>
        <begin position="150"/>
        <end position="152"/>
    </location>
    <ligand>
        <name>FAD</name>
        <dbReference type="ChEBI" id="CHEBI:57692"/>
    </ligand>
</feature>
<dbReference type="PRINTS" id="PR00411">
    <property type="entry name" value="PNDRDTASEI"/>
</dbReference>
<dbReference type="SUPFAM" id="SSF51905">
    <property type="entry name" value="FAD/NAD(P)-binding domain"/>
    <property type="match status" value="1"/>
</dbReference>
<evidence type="ECO:0000256" key="6">
    <source>
        <dbReference type="ARBA" id="ARBA00022490"/>
    </source>
</evidence>
<dbReference type="Gene3D" id="3.30.390.30">
    <property type="match status" value="1"/>
</dbReference>
<keyword evidence="10 13" id="KW-0560">Oxidoreductase</keyword>
<evidence type="ECO:0000256" key="5">
    <source>
        <dbReference type="ARBA" id="ARBA00016603"/>
    </source>
</evidence>
<gene>
    <name evidence="13" type="primary">sthA</name>
    <name evidence="17" type="ordered locus">Mlg_0914</name>
</gene>
<dbReference type="eggNOG" id="COG1249">
    <property type="taxonomic scope" value="Bacteria"/>
</dbReference>
<organism evidence="17 18">
    <name type="scientific">Alkalilimnicola ehrlichii (strain ATCC BAA-1101 / DSM 17681 / MLHE-1)</name>
    <dbReference type="NCBI Taxonomy" id="187272"/>
    <lineage>
        <taxon>Bacteria</taxon>
        <taxon>Pseudomonadati</taxon>
        <taxon>Pseudomonadota</taxon>
        <taxon>Gammaproteobacteria</taxon>
        <taxon>Chromatiales</taxon>
        <taxon>Ectothiorhodospiraceae</taxon>
        <taxon>Alkalilimnicola</taxon>
    </lineage>
</organism>
<feature type="binding site" evidence="14">
    <location>
        <begin position="187"/>
        <end position="194"/>
    </location>
    <ligand>
        <name>NAD(+)</name>
        <dbReference type="ChEBI" id="CHEBI:57540"/>
    </ligand>
</feature>
<protein>
    <recommendedName>
        <fullName evidence="5 13">Soluble pyridine nucleotide transhydrogenase</fullName>
        <shortName evidence="13">STH</shortName>
        <ecNumber evidence="4 13">1.6.1.1</ecNumber>
    </recommendedName>
    <alternativeName>
        <fullName evidence="12 13">NAD(P)(+) transhydrogenase [B-specific]</fullName>
    </alternativeName>
</protein>
<keyword evidence="6 13" id="KW-0963">Cytoplasm</keyword>
<reference evidence="18" key="1">
    <citation type="submission" date="2006-08" db="EMBL/GenBank/DDBJ databases">
        <title>Complete sequence of Alkalilimnicola ehrilichei MLHE-1.</title>
        <authorList>
            <person name="Copeland A."/>
            <person name="Lucas S."/>
            <person name="Lapidus A."/>
            <person name="Barry K."/>
            <person name="Detter J.C."/>
            <person name="Glavina del Rio T."/>
            <person name="Hammon N."/>
            <person name="Israni S."/>
            <person name="Dalin E."/>
            <person name="Tice H."/>
            <person name="Pitluck S."/>
            <person name="Sims D."/>
            <person name="Brettin T."/>
            <person name="Bruce D."/>
            <person name="Han C."/>
            <person name="Tapia R."/>
            <person name="Gilna P."/>
            <person name="Schmutz J."/>
            <person name="Larimer F."/>
            <person name="Land M."/>
            <person name="Hauser L."/>
            <person name="Kyrpides N."/>
            <person name="Mikhailova N."/>
            <person name="Oremland R.S."/>
            <person name="Hoeft S.E."/>
            <person name="Switzer-Blum J."/>
            <person name="Kulp T."/>
            <person name="King G."/>
            <person name="Tabita R."/>
            <person name="Witte B."/>
            <person name="Santini J.M."/>
            <person name="Basu P."/>
            <person name="Hollibaugh J.T."/>
            <person name="Xie G."/>
            <person name="Stolz J.F."/>
            <person name="Richardson P."/>
        </authorList>
    </citation>
    <scope>NUCLEOTIDE SEQUENCE [LARGE SCALE GENOMIC DNA]</scope>
    <source>
        <strain evidence="18">ATCC BAA-1101 / DSM 17681 / MLHE-1</strain>
    </source>
</reference>
<dbReference type="InterPro" id="IPR023753">
    <property type="entry name" value="FAD/NAD-binding_dom"/>
</dbReference>
<dbReference type="EC" id="1.6.1.1" evidence="4 13"/>
<dbReference type="GO" id="GO:0004148">
    <property type="term" value="F:dihydrolipoyl dehydrogenase (NADH) activity"/>
    <property type="evidence" value="ECO:0007669"/>
    <property type="project" value="TreeGrafter"/>
</dbReference>
<dbReference type="PANTHER" id="PTHR22912:SF93">
    <property type="entry name" value="SOLUBLE PYRIDINE NUCLEOTIDE TRANSHYDROGENASE"/>
    <property type="match status" value="1"/>
</dbReference>
<evidence type="ECO:0000256" key="8">
    <source>
        <dbReference type="ARBA" id="ARBA00022827"/>
    </source>
</evidence>
<keyword evidence="9 13" id="KW-0521">NADP</keyword>
<evidence type="ECO:0000256" key="2">
    <source>
        <dbReference type="ARBA" id="ARBA00004496"/>
    </source>
</evidence>
<dbReference type="InterPro" id="IPR036188">
    <property type="entry name" value="FAD/NAD-bd_sf"/>
</dbReference>
<feature type="binding site" evidence="13">
    <location>
        <begin position="40"/>
        <end position="49"/>
    </location>
    <ligand>
        <name>FAD</name>
        <dbReference type="ChEBI" id="CHEBI:57692"/>
    </ligand>
</feature>
<keyword evidence="7 13" id="KW-0285">Flavoprotein</keyword>
<dbReference type="SUPFAM" id="SSF55424">
    <property type="entry name" value="FAD/NAD-linked reductases, dimerisation (C-terminal) domain"/>
    <property type="match status" value="1"/>
</dbReference>
<evidence type="ECO:0000259" key="15">
    <source>
        <dbReference type="Pfam" id="PF02852"/>
    </source>
</evidence>
<dbReference type="GO" id="GO:0006103">
    <property type="term" value="P:2-oxoglutarate metabolic process"/>
    <property type="evidence" value="ECO:0007669"/>
    <property type="project" value="TreeGrafter"/>
</dbReference>
<evidence type="ECO:0000313" key="18">
    <source>
        <dbReference type="Proteomes" id="UP000001962"/>
    </source>
</evidence>
<dbReference type="KEGG" id="aeh:Mlg_0914"/>
<dbReference type="GO" id="GO:0006739">
    <property type="term" value="P:NADP+ metabolic process"/>
    <property type="evidence" value="ECO:0007669"/>
    <property type="project" value="UniProtKB-UniRule"/>
</dbReference>
<name>Q0AA69_ALKEH</name>
<comment type="catalytic activity">
    <reaction evidence="13">
        <text>NAD(+) + NADPH = NADH + NADP(+)</text>
        <dbReference type="Rhea" id="RHEA:11692"/>
        <dbReference type="ChEBI" id="CHEBI:57540"/>
        <dbReference type="ChEBI" id="CHEBI:57783"/>
        <dbReference type="ChEBI" id="CHEBI:57945"/>
        <dbReference type="ChEBI" id="CHEBI:58349"/>
        <dbReference type="EC" id="1.6.1.1"/>
    </reaction>
</comment>
<comment type="function">
    <text evidence="1 13">Conversion of NADPH, generated by peripheral catabolic pathways, to NADH, which can enter the respiratory chain for energy generation.</text>
</comment>
<dbReference type="PANTHER" id="PTHR22912">
    <property type="entry name" value="DISULFIDE OXIDOREDUCTASE"/>
    <property type="match status" value="1"/>
</dbReference>
<dbReference type="HAMAP" id="MF_00247">
    <property type="entry name" value="SthA"/>
    <property type="match status" value="1"/>
</dbReference>
<keyword evidence="11 13" id="KW-0520">NAD</keyword>
<evidence type="ECO:0000256" key="4">
    <source>
        <dbReference type="ARBA" id="ARBA00012772"/>
    </source>
</evidence>
<comment type="similarity">
    <text evidence="3 13">Belongs to the class-I pyridine nucleotide-disulfide oxidoreductase family.</text>
</comment>
<dbReference type="NCBIfam" id="NF003585">
    <property type="entry name" value="PRK05249.1"/>
    <property type="match status" value="1"/>
</dbReference>
<dbReference type="GO" id="GO:0050660">
    <property type="term" value="F:flavin adenine dinucleotide binding"/>
    <property type="evidence" value="ECO:0007669"/>
    <property type="project" value="TreeGrafter"/>
</dbReference>
<evidence type="ECO:0000259" key="16">
    <source>
        <dbReference type="Pfam" id="PF07992"/>
    </source>
</evidence>
<sequence length="470" mass="51630">MVGGAVKEQHYDAVVIGSGPGGEGAALALSKSGRDVVVVESHGEVGGGCTHWGTIPSKALRHNVRRMMEYNTNPLFHDVAAPKRLSFPRVLKFAERVINRQVNLRAGYYSRNEIPVLHGRARFLDAHTVEVHGAEGKVLRLRAGHFLIATGSRPYRPEGVPFDHPRVCDSDKILSLDHTPRTIAIYGAGVIGCEYASIFRGLGVKVDLIDTRERLLTFLDNEISDALSYHLRELGVLIRHDEAFTQVVPRDDHVVVHLDSGKQIKVDILLWANGRSGNSEDMGLEALGIEPNSRGQIQVNDNYQTAQEHIYAVGDVIGYPSLASAAFDQGRFAASHMLCGQRDYRLVQDIPTGIYTIPEISSLGKTEQELTAAKVPYEVGHAFFKDLARAQIANQGVGMLKLLFHPETLEILGIHCFGDQAAEIVHIGQAIMAQTGEANTLMYFLNTTFNYPTMAEAYRVAALNGYNRLG</sequence>
<feature type="binding site" evidence="14">
    <location>
        <position position="58"/>
    </location>
    <ligand>
        <name>FAD</name>
        <dbReference type="ChEBI" id="CHEBI:57692"/>
    </ligand>
</feature>
<feature type="binding site" evidence="14">
    <location>
        <position position="274"/>
    </location>
    <ligand>
        <name>NAD(+)</name>
        <dbReference type="ChEBI" id="CHEBI:57540"/>
    </ligand>
</feature>
<dbReference type="AlphaFoldDB" id="Q0AA69"/>
<comment type="cofactor">
    <cofactor evidence="13 14">
        <name>FAD</name>
        <dbReference type="ChEBI" id="CHEBI:57692"/>
    </cofactor>
    <text evidence="13 14">Binds 1 FAD per subunit.</text>
</comment>
<dbReference type="InterPro" id="IPR001100">
    <property type="entry name" value="Pyr_nuc-diS_OxRdtase"/>
</dbReference>
<keyword evidence="14" id="KW-0547">Nucleotide-binding</keyword>
<comment type="subcellular location">
    <subcellularLocation>
        <location evidence="2 13">Cytoplasm</location>
    </subcellularLocation>
</comment>
<dbReference type="InterPro" id="IPR050151">
    <property type="entry name" value="Class-I_Pyr_Nuc-Dis_Oxidored"/>
</dbReference>
<dbReference type="FunFam" id="3.30.390.30:FF:000002">
    <property type="entry name" value="Soluble pyridine nucleotide transhydrogenase"/>
    <property type="match status" value="1"/>
</dbReference>
<dbReference type="GO" id="GO:0003957">
    <property type="term" value="F:NAD(P)+ transhydrogenase (Si-specific) activity"/>
    <property type="evidence" value="ECO:0007669"/>
    <property type="project" value="UniProtKB-UniRule"/>
</dbReference>
<keyword evidence="18" id="KW-1185">Reference proteome</keyword>
<evidence type="ECO:0000256" key="7">
    <source>
        <dbReference type="ARBA" id="ARBA00022630"/>
    </source>
</evidence>
<proteinExistence type="inferred from homology"/>